<dbReference type="RefSeq" id="WP_075015014.1">
    <property type="nucleotide sequence ID" value="NZ_FOWE01000009.1"/>
</dbReference>
<sequence>MTGSVARGLAAGAVGTTVLQTVTYLDVLWRGRTPGAVPERVVDALAARLGRKTPDGHRRAALGALLDVGTGLGVGVLASATRSHGARFSGPAGAVVTGAVAMAAADGPAAALGVTDPRTRSAADWAAAAVPHLAYGAALHGVVSAVPTAREQRDRRTPAPAGLVLRSAVLGVATGGRSSLALAGPALTDRRTRPSIRAGALAAVGGELVADKLPGTPARTSPQSLPARLLGGAGGAGRLAGREGANAAVPVTVGLLGALAGSFGGVAWRRWASRRVPDWQAALVEDALALALAAAACVPGRTNGGRARLRVVRA</sequence>
<dbReference type="OrthoDB" id="4569917at2"/>
<name>A0A1I5HI52_9ACTN</name>
<gene>
    <name evidence="2" type="ORF">SAMN05660359_03731</name>
</gene>
<accession>A0A1I5HI52</accession>
<evidence type="ECO:0000313" key="3">
    <source>
        <dbReference type="Proteomes" id="UP000183642"/>
    </source>
</evidence>
<evidence type="ECO:0000256" key="1">
    <source>
        <dbReference type="SAM" id="Phobius"/>
    </source>
</evidence>
<dbReference type="Proteomes" id="UP000183642">
    <property type="component" value="Unassembled WGS sequence"/>
</dbReference>
<dbReference type="AlphaFoldDB" id="A0A1I5HI52"/>
<keyword evidence="1" id="KW-0812">Transmembrane</keyword>
<proteinExistence type="predicted"/>
<keyword evidence="1" id="KW-1133">Transmembrane helix</keyword>
<evidence type="ECO:0000313" key="2">
    <source>
        <dbReference type="EMBL" id="SFO47710.1"/>
    </source>
</evidence>
<dbReference type="EMBL" id="FOWE01000009">
    <property type="protein sequence ID" value="SFO47710.1"/>
    <property type="molecule type" value="Genomic_DNA"/>
</dbReference>
<keyword evidence="3" id="KW-1185">Reference proteome</keyword>
<evidence type="ECO:0008006" key="4">
    <source>
        <dbReference type="Google" id="ProtNLM"/>
    </source>
</evidence>
<organism evidence="2 3">
    <name type="scientific">Geodermatophilus obscurus</name>
    <dbReference type="NCBI Taxonomy" id="1861"/>
    <lineage>
        <taxon>Bacteria</taxon>
        <taxon>Bacillati</taxon>
        <taxon>Actinomycetota</taxon>
        <taxon>Actinomycetes</taxon>
        <taxon>Geodermatophilales</taxon>
        <taxon>Geodermatophilaceae</taxon>
        <taxon>Geodermatophilus</taxon>
    </lineage>
</organism>
<feature type="transmembrane region" description="Helical" evidence="1">
    <location>
        <begin position="247"/>
        <end position="268"/>
    </location>
</feature>
<protein>
    <recommendedName>
        <fullName evidence="4">DUF4126 domain-containing protein</fullName>
    </recommendedName>
</protein>
<reference evidence="3" key="1">
    <citation type="submission" date="2016-10" db="EMBL/GenBank/DDBJ databases">
        <authorList>
            <person name="Varghese N."/>
            <person name="Submissions S."/>
        </authorList>
    </citation>
    <scope>NUCLEOTIDE SEQUENCE [LARGE SCALE GENOMIC DNA]</scope>
    <source>
        <strain evidence="3">DSM 43161</strain>
    </source>
</reference>
<keyword evidence="1" id="KW-0472">Membrane</keyword>